<comment type="caution">
    <text evidence="3">The sequence shown here is derived from an EMBL/GenBank/DDBJ whole genome shotgun (WGS) entry which is preliminary data.</text>
</comment>
<dbReference type="SUPFAM" id="SSF160719">
    <property type="entry name" value="gpW/gp25-like"/>
    <property type="match status" value="1"/>
</dbReference>
<evidence type="ECO:0000313" key="4">
    <source>
        <dbReference type="Proteomes" id="UP000619293"/>
    </source>
</evidence>
<dbReference type="EMBL" id="BONG01000022">
    <property type="protein sequence ID" value="GIF90381.1"/>
    <property type="molecule type" value="Genomic_DNA"/>
</dbReference>
<name>A0A8J3JSP9_9ACTN</name>
<keyword evidence="4" id="KW-1185">Reference proteome</keyword>
<organism evidence="3 4">
    <name type="scientific">Catellatospora chokoriensis</name>
    <dbReference type="NCBI Taxonomy" id="310353"/>
    <lineage>
        <taxon>Bacteria</taxon>
        <taxon>Bacillati</taxon>
        <taxon>Actinomycetota</taxon>
        <taxon>Actinomycetes</taxon>
        <taxon>Micromonosporales</taxon>
        <taxon>Micromonosporaceae</taxon>
        <taxon>Catellatospora</taxon>
    </lineage>
</organism>
<dbReference type="RefSeq" id="WP_191842811.1">
    <property type="nucleotide sequence ID" value="NZ_BAAALB010000028.1"/>
</dbReference>
<evidence type="ECO:0000259" key="2">
    <source>
        <dbReference type="Pfam" id="PF04965"/>
    </source>
</evidence>
<dbReference type="Gene3D" id="3.10.450.40">
    <property type="match status" value="1"/>
</dbReference>
<evidence type="ECO:0000256" key="1">
    <source>
        <dbReference type="SAM" id="MobiDB-lite"/>
    </source>
</evidence>
<sequence>MHLAFPLRIDSRGRTAVAGDEEYLRGLIEQVLFTRMGERVNRPDFGSGVNSLVFAPAGDELAQGVHAMVHGALQQWLGEVLHVEEIGVQAADNVLHVTVVYRPSSSAADPAERRTIRVSAPGGAP</sequence>
<dbReference type="Pfam" id="PF04965">
    <property type="entry name" value="GPW_gp25"/>
    <property type="match status" value="1"/>
</dbReference>
<dbReference type="InterPro" id="IPR007048">
    <property type="entry name" value="IraD/Gp25-like"/>
</dbReference>
<feature type="region of interest" description="Disordered" evidence="1">
    <location>
        <begin position="105"/>
        <end position="125"/>
    </location>
</feature>
<dbReference type="AlphaFoldDB" id="A0A8J3JSP9"/>
<dbReference type="Proteomes" id="UP000619293">
    <property type="component" value="Unassembled WGS sequence"/>
</dbReference>
<protein>
    <recommendedName>
        <fullName evidence="2">IraD/Gp25-like domain-containing protein</fullName>
    </recommendedName>
</protein>
<reference evidence="3 4" key="1">
    <citation type="submission" date="2021-01" db="EMBL/GenBank/DDBJ databases">
        <title>Whole genome shotgun sequence of Catellatospora chokoriensis NBRC 107358.</title>
        <authorList>
            <person name="Komaki H."/>
            <person name="Tamura T."/>
        </authorList>
    </citation>
    <scope>NUCLEOTIDE SEQUENCE [LARGE SCALE GENOMIC DNA]</scope>
    <source>
        <strain evidence="3 4">NBRC 107358</strain>
    </source>
</reference>
<gene>
    <name evidence="3" type="ORF">Cch02nite_38250</name>
</gene>
<feature type="domain" description="IraD/Gp25-like" evidence="2">
    <location>
        <begin position="21"/>
        <end position="102"/>
    </location>
</feature>
<evidence type="ECO:0000313" key="3">
    <source>
        <dbReference type="EMBL" id="GIF90381.1"/>
    </source>
</evidence>
<accession>A0A8J3JSP9</accession>
<proteinExistence type="predicted"/>